<dbReference type="OrthoDB" id="1708087at2"/>
<sequence>MAEYHDKDAGKAADDLVRQIQKKEMRKMKARQEQARSIWFGLGMFGMVGWSVTIPALLGVALGVWIDARWPGPFSWTLMLLVGGLLAGCINAWYWVERERKRR</sequence>
<dbReference type="eggNOG" id="ENOG5032RTR">
    <property type="taxonomic scope" value="Bacteria"/>
</dbReference>
<feature type="transmembrane region" description="Helical" evidence="1">
    <location>
        <begin position="78"/>
        <end position="96"/>
    </location>
</feature>
<dbReference type="STRING" id="767817.Desgi_4158"/>
<keyword evidence="1" id="KW-0472">Membrane</keyword>
<dbReference type="EMBL" id="CP003273">
    <property type="protein sequence ID" value="AGL03413.1"/>
    <property type="molecule type" value="Genomic_DNA"/>
</dbReference>
<keyword evidence="1" id="KW-1133">Transmembrane helix</keyword>
<reference evidence="2 3" key="1">
    <citation type="submission" date="2012-01" db="EMBL/GenBank/DDBJ databases">
        <title>Complete sequence of Desulfotomaculum gibsoniae DSM 7213.</title>
        <authorList>
            <consortium name="US DOE Joint Genome Institute"/>
            <person name="Lucas S."/>
            <person name="Han J."/>
            <person name="Lapidus A."/>
            <person name="Cheng J.-F."/>
            <person name="Goodwin L."/>
            <person name="Pitluck S."/>
            <person name="Peters L."/>
            <person name="Ovchinnikova G."/>
            <person name="Teshima H."/>
            <person name="Detter J.C."/>
            <person name="Han C."/>
            <person name="Tapia R."/>
            <person name="Land M."/>
            <person name="Hauser L."/>
            <person name="Kyrpides N."/>
            <person name="Ivanova N."/>
            <person name="Pagani I."/>
            <person name="Parshina S."/>
            <person name="Plugge C."/>
            <person name="Muyzer G."/>
            <person name="Kuever J."/>
            <person name="Ivanova A."/>
            <person name="Nazina T."/>
            <person name="Klenk H.-P."/>
            <person name="Brambilla E."/>
            <person name="Spring S."/>
            <person name="Stams A.F."/>
            <person name="Woyke T."/>
        </authorList>
    </citation>
    <scope>NUCLEOTIDE SEQUENCE [LARGE SCALE GENOMIC DNA]</scope>
    <source>
        <strain evidence="2 3">DSM 7213</strain>
    </source>
</reference>
<protein>
    <submittedName>
        <fullName evidence="2">F0F1-ATPase subunit, putative</fullName>
    </submittedName>
</protein>
<dbReference type="AlphaFoldDB" id="R4KJN6"/>
<keyword evidence="1" id="KW-0812">Transmembrane</keyword>
<dbReference type="KEGG" id="dgi:Desgi_4158"/>
<accession>R4KJN6</accession>
<dbReference type="RefSeq" id="WP_006521548.1">
    <property type="nucleotide sequence ID" value="NC_021184.1"/>
</dbReference>
<feature type="transmembrane region" description="Helical" evidence="1">
    <location>
        <begin position="38"/>
        <end position="66"/>
    </location>
</feature>
<evidence type="ECO:0000313" key="2">
    <source>
        <dbReference type="EMBL" id="AGL03413.1"/>
    </source>
</evidence>
<dbReference type="Pfam" id="PF09527">
    <property type="entry name" value="ATPase_gene1"/>
    <property type="match status" value="1"/>
</dbReference>
<proteinExistence type="predicted"/>
<gene>
    <name evidence="2" type="ORF">Desgi_4158</name>
</gene>
<dbReference type="InterPro" id="IPR011744">
    <property type="entry name" value="ATPase_gene1"/>
</dbReference>
<evidence type="ECO:0000313" key="3">
    <source>
        <dbReference type="Proteomes" id="UP000013520"/>
    </source>
</evidence>
<dbReference type="NCBIfam" id="TIGR02230">
    <property type="entry name" value="ATPase_gene1"/>
    <property type="match status" value="1"/>
</dbReference>
<dbReference type="HOGENOM" id="CLU_137927_3_0_9"/>
<keyword evidence="3" id="KW-1185">Reference proteome</keyword>
<dbReference type="Proteomes" id="UP000013520">
    <property type="component" value="Chromosome"/>
</dbReference>
<organism evidence="2 3">
    <name type="scientific">Desulfoscipio gibsoniae DSM 7213</name>
    <dbReference type="NCBI Taxonomy" id="767817"/>
    <lineage>
        <taxon>Bacteria</taxon>
        <taxon>Bacillati</taxon>
        <taxon>Bacillota</taxon>
        <taxon>Clostridia</taxon>
        <taxon>Eubacteriales</taxon>
        <taxon>Desulfallaceae</taxon>
        <taxon>Desulfoscipio</taxon>
    </lineage>
</organism>
<dbReference type="InterPro" id="IPR032820">
    <property type="entry name" value="ATPase_put"/>
</dbReference>
<evidence type="ECO:0000256" key="1">
    <source>
        <dbReference type="SAM" id="Phobius"/>
    </source>
</evidence>
<name>R4KJN6_9FIRM</name>